<evidence type="ECO:0000256" key="2">
    <source>
        <dbReference type="PROSITE-ProRule" id="PRU01248"/>
    </source>
</evidence>
<sequence length="126" mass="14295">MWPTEEVALEVKAIVEGYRGNRTADQVYADMGVLDPEPEPTLPTLRDWSTTWLAAKTRITPGTRAAYERQLVTRIWPVLGDHHIDRITPTQIGALLNALRRPEDDDEPGLTNSTVTRYYSLLFAIF</sequence>
<accession>A0A9W5USJ9</accession>
<dbReference type="InterPro" id="IPR004107">
    <property type="entry name" value="Integrase_SAM-like_N"/>
</dbReference>
<dbReference type="Proteomes" id="UP000607311">
    <property type="component" value="Unassembled WGS sequence"/>
</dbReference>
<evidence type="ECO:0000256" key="1">
    <source>
        <dbReference type="ARBA" id="ARBA00023125"/>
    </source>
</evidence>
<evidence type="ECO:0000259" key="3">
    <source>
        <dbReference type="PROSITE" id="PS51900"/>
    </source>
</evidence>
<reference evidence="4" key="1">
    <citation type="submission" date="2021-01" db="EMBL/GenBank/DDBJ databases">
        <title>Whole genome shotgun sequence of Verrucosispora sediminis NBRC 107745.</title>
        <authorList>
            <person name="Komaki H."/>
            <person name="Tamura T."/>
        </authorList>
    </citation>
    <scope>NUCLEOTIDE SEQUENCE</scope>
    <source>
        <strain evidence="4">NBRC 107745</strain>
    </source>
</reference>
<organism evidence="4 5">
    <name type="scientific">Micromonospora sediminimaris</name>
    <dbReference type="NCBI Taxonomy" id="547162"/>
    <lineage>
        <taxon>Bacteria</taxon>
        <taxon>Bacillati</taxon>
        <taxon>Actinomycetota</taxon>
        <taxon>Actinomycetes</taxon>
        <taxon>Micromonosporales</taxon>
        <taxon>Micromonosporaceae</taxon>
        <taxon>Micromonospora</taxon>
    </lineage>
</organism>
<dbReference type="InterPro" id="IPR010998">
    <property type="entry name" value="Integrase_recombinase_N"/>
</dbReference>
<dbReference type="Gene3D" id="1.10.150.130">
    <property type="match status" value="1"/>
</dbReference>
<dbReference type="AlphaFoldDB" id="A0A9W5USJ9"/>
<proteinExistence type="predicted"/>
<dbReference type="SUPFAM" id="SSF56349">
    <property type="entry name" value="DNA breaking-rejoining enzymes"/>
    <property type="match status" value="1"/>
</dbReference>
<dbReference type="InterPro" id="IPR044068">
    <property type="entry name" value="CB"/>
</dbReference>
<dbReference type="OrthoDB" id="1822491at2"/>
<comment type="caution">
    <text evidence="4">The sequence shown here is derived from an EMBL/GenBank/DDBJ whole genome shotgun (WGS) entry which is preliminary data.</text>
</comment>
<dbReference type="GO" id="GO:0003677">
    <property type="term" value="F:DNA binding"/>
    <property type="evidence" value="ECO:0007669"/>
    <property type="project" value="UniProtKB-UniRule"/>
</dbReference>
<protein>
    <recommendedName>
        <fullName evidence="3">Core-binding (CB) domain-containing protein</fullName>
    </recommendedName>
</protein>
<name>A0A9W5USJ9_9ACTN</name>
<gene>
    <name evidence="4" type="ORF">Vse01_41570</name>
</gene>
<dbReference type="InterPro" id="IPR011010">
    <property type="entry name" value="DNA_brk_join_enz"/>
</dbReference>
<dbReference type="Pfam" id="PF14659">
    <property type="entry name" value="Phage_int_SAM_3"/>
    <property type="match status" value="1"/>
</dbReference>
<keyword evidence="1 2" id="KW-0238">DNA-binding</keyword>
<dbReference type="GO" id="GO:0015074">
    <property type="term" value="P:DNA integration"/>
    <property type="evidence" value="ECO:0007669"/>
    <property type="project" value="InterPro"/>
</dbReference>
<dbReference type="RefSeq" id="WP_093407868.1">
    <property type="nucleotide sequence ID" value="NZ_BOPD01000026.1"/>
</dbReference>
<evidence type="ECO:0000313" key="5">
    <source>
        <dbReference type="Proteomes" id="UP000607311"/>
    </source>
</evidence>
<dbReference type="EMBL" id="BOPD01000026">
    <property type="protein sequence ID" value="GIJ35009.1"/>
    <property type="molecule type" value="Genomic_DNA"/>
</dbReference>
<keyword evidence="5" id="KW-1185">Reference proteome</keyword>
<dbReference type="PROSITE" id="PS51900">
    <property type="entry name" value="CB"/>
    <property type="match status" value="1"/>
</dbReference>
<feature type="domain" description="Core-binding (CB)" evidence="3">
    <location>
        <begin position="43"/>
        <end position="126"/>
    </location>
</feature>
<evidence type="ECO:0000313" key="4">
    <source>
        <dbReference type="EMBL" id="GIJ35009.1"/>
    </source>
</evidence>